<accession>A0A0R3QHS8</accession>
<evidence type="ECO:0000256" key="1">
    <source>
        <dbReference type="SAM" id="Phobius"/>
    </source>
</evidence>
<protein>
    <submittedName>
        <fullName evidence="2">Neur_chan_LBD domain-containing protein</fullName>
    </submittedName>
</protein>
<organism evidence="2">
    <name type="scientific">Brugia timori</name>
    <dbReference type="NCBI Taxonomy" id="42155"/>
    <lineage>
        <taxon>Eukaryota</taxon>
        <taxon>Metazoa</taxon>
        <taxon>Ecdysozoa</taxon>
        <taxon>Nematoda</taxon>
        <taxon>Chromadorea</taxon>
        <taxon>Rhabditida</taxon>
        <taxon>Spirurina</taxon>
        <taxon>Spiruromorpha</taxon>
        <taxon>Filarioidea</taxon>
        <taxon>Onchocercidae</taxon>
        <taxon>Brugia</taxon>
    </lineage>
</organism>
<proteinExistence type="predicted"/>
<keyword evidence="1" id="KW-1133">Transmembrane helix</keyword>
<sequence length="104" mass="12199">MLYLFNNYYAPFLLSKYVRIIVVFLFAGWLSSSFAVMGNIPLGFDQKMAVPEGNFEINYSNSFIFVLNKRKNDYHIKRSFTAFPWNAYGRFRSQVSPQTGWDEV</sequence>
<dbReference type="STRING" id="42155.A0A0R3QHS8"/>
<keyword evidence="1" id="KW-0812">Transmembrane</keyword>
<dbReference type="AlphaFoldDB" id="A0A0R3QHS8"/>
<keyword evidence="1" id="KW-0472">Membrane</keyword>
<name>A0A0R3QHS8_9BILA</name>
<reference evidence="2" key="1">
    <citation type="submission" date="2017-02" db="UniProtKB">
        <authorList>
            <consortium name="WormBaseParasite"/>
        </authorList>
    </citation>
    <scope>IDENTIFICATION</scope>
</reference>
<evidence type="ECO:0000313" key="2">
    <source>
        <dbReference type="WBParaSite" id="BTMF_0000594701-mRNA-1"/>
    </source>
</evidence>
<dbReference type="WBParaSite" id="BTMF_0000594701-mRNA-1">
    <property type="protein sequence ID" value="BTMF_0000594701-mRNA-1"/>
    <property type="gene ID" value="BTMF_0000594701"/>
</dbReference>
<feature type="transmembrane region" description="Helical" evidence="1">
    <location>
        <begin position="20"/>
        <end position="40"/>
    </location>
</feature>